<proteinExistence type="predicted"/>
<reference evidence="2" key="1">
    <citation type="journal article" date="2019" name="Int. J. Syst. Evol. Microbiol.">
        <title>The Global Catalogue of Microorganisms (GCM) 10K type strain sequencing project: providing services to taxonomists for standard genome sequencing and annotation.</title>
        <authorList>
            <consortium name="The Broad Institute Genomics Platform"/>
            <consortium name="The Broad Institute Genome Sequencing Center for Infectious Disease"/>
            <person name="Wu L."/>
            <person name="Ma J."/>
        </authorList>
    </citation>
    <scope>NUCLEOTIDE SEQUENCE [LARGE SCALE GENOMIC DNA]</scope>
    <source>
        <strain evidence="2">JCM 13850</strain>
    </source>
</reference>
<accession>A0ABP5LLH3</accession>
<dbReference type="RefSeq" id="WP_407061515.1">
    <property type="nucleotide sequence ID" value="NZ_BAAAMR010000050.1"/>
</dbReference>
<evidence type="ECO:0008006" key="3">
    <source>
        <dbReference type="Google" id="ProtNLM"/>
    </source>
</evidence>
<dbReference type="Pfam" id="PF21983">
    <property type="entry name" value="NikA-like"/>
    <property type="match status" value="1"/>
</dbReference>
<dbReference type="Proteomes" id="UP001501020">
    <property type="component" value="Unassembled WGS sequence"/>
</dbReference>
<comment type="caution">
    <text evidence="1">The sequence shown here is derived from an EMBL/GenBank/DDBJ whole genome shotgun (WGS) entry which is preliminary data.</text>
</comment>
<evidence type="ECO:0000313" key="2">
    <source>
        <dbReference type="Proteomes" id="UP001501020"/>
    </source>
</evidence>
<gene>
    <name evidence="1" type="ORF">GCM10009727_51820</name>
</gene>
<evidence type="ECO:0000313" key="1">
    <source>
        <dbReference type="EMBL" id="GAA2148736.1"/>
    </source>
</evidence>
<dbReference type="InterPro" id="IPR053842">
    <property type="entry name" value="NikA-like"/>
</dbReference>
<sequence>MAAESTPSRPRKVTRLQRAPGGRQNVVKVLMTDEEKVQIAARAKVAGVSMQRLMIEAALAGDEQTASERRGLIAEFAGARRLVAAIGRNLNQLTRAANASGEVPQEVTATMHAAARALGRLSEATDKLSGTSR</sequence>
<protein>
    <recommendedName>
        <fullName evidence="3">MobC family plasmid mobilization relaxosome protein</fullName>
    </recommendedName>
</protein>
<organism evidence="1 2">
    <name type="scientific">Actinomadura napierensis</name>
    <dbReference type="NCBI Taxonomy" id="267854"/>
    <lineage>
        <taxon>Bacteria</taxon>
        <taxon>Bacillati</taxon>
        <taxon>Actinomycetota</taxon>
        <taxon>Actinomycetes</taxon>
        <taxon>Streptosporangiales</taxon>
        <taxon>Thermomonosporaceae</taxon>
        <taxon>Actinomadura</taxon>
    </lineage>
</organism>
<dbReference type="EMBL" id="BAAAMR010000050">
    <property type="protein sequence ID" value="GAA2148736.1"/>
    <property type="molecule type" value="Genomic_DNA"/>
</dbReference>
<keyword evidence="2" id="KW-1185">Reference proteome</keyword>
<name>A0ABP5LLH3_9ACTN</name>